<dbReference type="GO" id="GO:0006099">
    <property type="term" value="P:tricarboxylic acid cycle"/>
    <property type="evidence" value="ECO:0007669"/>
    <property type="project" value="UniProtKB-KW"/>
</dbReference>
<dbReference type="EC" id="1.2.4.1" evidence="7"/>
<dbReference type="Pfam" id="PF02780">
    <property type="entry name" value="Transketolase_C"/>
    <property type="match status" value="1"/>
</dbReference>
<evidence type="ECO:0000259" key="6">
    <source>
        <dbReference type="SMART" id="SM00861"/>
    </source>
</evidence>
<dbReference type="KEGG" id="nfr:ERS450000_00478"/>
<name>A0A0H5NE17_NOCFR</name>
<dbReference type="InterPro" id="IPR033248">
    <property type="entry name" value="Transketolase_C"/>
</dbReference>
<evidence type="ECO:0000256" key="1">
    <source>
        <dbReference type="ARBA" id="ARBA00001964"/>
    </source>
</evidence>
<evidence type="ECO:0000256" key="2">
    <source>
        <dbReference type="ARBA" id="ARBA00022532"/>
    </source>
</evidence>
<keyword evidence="2" id="KW-0816">Tricarboxylic acid cycle</keyword>
<dbReference type="Gene3D" id="3.40.50.970">
    <property type="match status" value="2"/>
</dbReference>
<dbReference type="InterPro" id="IPR029061">
    <property type="entry name" value="THDP-binding"/>
</dbReference>
<keyword evidence="3 7" id="KW-0560">Oxidoreductase</keyword>
<dbReference type="GO" id="GO:0004591">
    <property type="term" value="F:oxoglutarate dehydrogenase (succinyl-transferring) activity"/>
    <property type="evidence" value="ECO:0007669"/>
    <property type="project" value="UniProtKB-EC"/>
</dbReference>
<dbReference type="AlphaFoldDB" id="A0A0H5NE17"/>
<dbReference type="SUPFAM" id="SSF52518">
    <property type="entry name" value="Thiamin diphosphate-binding fold (THDP-binding)"/>
    <property type="match status" value="2"/>
</dbReference>
<proteinExistence type="predicted"/>
<dbReference type="InterPro" id="IPR005475">
    <property type="entry name" value="Transketolase-like_Pyr-bd"/>
</dbReference>
<dbReference type="GO" id="GO:0004739">
    <property type="term" value="F:pyruvate dehydrogenase (acetyl-transferring) activity"/>
    <property type="evidence" value="ECO:0007669"/>
    <property type="project" value="UniProtKB-EC"/>
</dbReference>
<sequence length="733" mass="76485">MSAADAAGVALDGRFRSALAGLERGRGDLPHGVTAAGLWELFDAQATSRQLDLAARRLGTQRRGYYSIGSSGHEGNAALAAAARTTDPALLHYRSGAFFVHRLRRVGGSDPVRDVLLGVVAAAADPISGGRHKVFGSKAAHIVPQTSTIASQLPRAVGLAFALERAARLGLPTEWPADAIVLCSFGDASANHSTATGAINAALHTAFQGVPMPILFVCEDNGLGISVPTPPGWIAHAYGARPGLHYLHADGCDPADALTTCARAVDWVRTHRGPAFLHLSTVRLLGHAGSDAESAYRRPAELAADMRRDPLLGTAGLLVATGADPGAVLARYDSIADRVAATAESVCAEPKLDTAEAVLAPLARSRPAAVRADVLRDTPTSPTRAHPGVRAGRDPGADVPVTLAQAVNTTLAALLARDPDVLVFGEDVGRKGGVYGVTKGLRARFGPRRVFDTLLDEQSVLGTALGAALAGFVPIPEIQYLAYLHNAADQVRGEAATLRFFSAGRYRNPMVVRIAGLAYQRGFGGHFHNDNSVAALRDIPGVVLAVPARADDAAALLRTCVSAARVDGRVCVFLEPIALYHTRDLHPDDGAWAVPAAAPEHVPIGRARAYGDGTDLTIVTFGNGVPMSLRVAARLARQGVATRVLDLRWLAPLPVDDLVHHARATGRVLVADETRRSGGVSEAVCTALVDAGFRGRLTRVTSADSFVPLGPAAAAVLLSEAAIESAALALVRD</sequence>
<dbReference type="InterPro" id="IPR001017">
    <property type="entry name" value="DH_E1"/>
</dbReference>
<comment type="cofactor">
    <cofactor evidence="1">
        <name>thiamine diphosphate</name>
        <dbReference type="ChEBI" id="CHEBI:58937"/>
    </cofactor>
</comment>
<accession>A0A0H5NE17</accession>
<evidence type="ECO:0000256" key="5">
    <source>
        <dbReference type="ARBA" id="ARBA00051911"/>
    </source>
</evidence>
<evidence type="ECO:0000313" key="7">
    <source>
        <dbReference type="EMBL" id="CRY74095.1"/>
    </source>
</evidence>
<organism evidence="7 8">
    <name type="scientific">Nocardia farcinica</name>
    <dbReference type="NCBI Taxonomy" id="37329"/>
    <lineage>
        <taxon>Bacteria</taxon>
        <taxon>Bacillati</taxon>
        <taxon>Actinomycetota</taxon>
        <taxon>Actinomycetes</taxon>
        <taxon>Mycobacteriales</taxon>
        <taxon>Nocardiaceae</taxon>
        <taxon>Nocardia</taxon>
    </lineage>
</organism>
<gene>
    <name evidence="7" type="primary">pdhB</name>
    <name evidence="7" type="ORF">ERS450000_00478</name>
</gene>
<dbReference type="SMART" id="SM00861">
    <property type="entry name" value="Transket_pyr"/>
    <property type="match status" value="1"/>
</dbReference>
<dbReference type="Gene3D" id="3.40.50.920">
    <property type="match status" value="1"/>
</dbReference>
<dbReference type="Pfam" id="PF00676">
    <property type="entry name" value="E1_dh"/>
    <property type="match status" value="1"/>
</dbReference>
<comment type="catalytic activity">
    <reaction evidence="5">
        <text>N(6)-[(R)-lipoyl]-L-lysyl-[protein] + 2-oxoglutarate + H(+) = N(6)-[(R)-S(8)-succinyldihydrolipoyl]-L-lysyl-[protein] + CO2</text>
        <dbReference type="Rhea" id="RHEA:12188"/>
        <dbReference type="Rhea" id="RHEA-COMP:10474"/>
        <dbReference type="Rhea" id="RHEA-COMP:20092"/>
        <dbReference type="ChEBI" id="CHEBI:15378"/>
        <dbReference type="ChEBI" id="CHEBI:16526"/>
        <dbReference type="ChEBI" id="CHEBI:16810"/>
        <dbReference type="ChEBI" id="CHEBI:83099"/>
        <dbReference type="ChEBI" id="CHEBI:83120"/>
        <dbReference type="EC" id="1.2.4.2"/>
    </reaction>
</comment>
<feature type="domain" description="Transketolase-like pyrimidine-binding" evidence="6">
    <location>
        <begin position="401"/>
        <end position="582"/>
    </location>
</feature>
<dbReference type="GO" id="GO:0009083">
    <property type="term" value="P:branched-chain amino acid catabolic process"/>
    <property type="evidence" value="ECO:0007669"/>
    <property type="project" value="TreeGrafter"/>
</dbReference>
<dbReference type="InterPro" id="IPR009014">
    <property type="entry name" value="Transketo_C/PFOR_II"/>
</dbReference>
<protein>
    <submittedName>
        <fullName evidence="7">Pyruvate dehydrogenase E1 component subunit beta</fullName>
        <ecNumber evidence="7">1.2.4.1</ecNumber>
    </submittedName>
</protein>
<dbReference type="EMBL" id="LN868938">
    <property type="protein sequence ID" value="CRY74095.1"/>
    <property type="molecule type" value="Genomic_DNA"/>
</dbReference>
<reference evidence="8" key="1">
    <citation type="submission" date="2015-03" db="EMBL/GenBank/DDBJ databases">
        <authorList>
            <consortium name="Pathogen Informatics"/>
        </authorList>
    </citation>
    <scope>NUCLEOTIDE SEQUENCE [LARGE SCALE GENOMIC DNA]</scope>
    <source>
        <strain evidence="8">NCTC11134</strain>
    </source>
</reference>
<dbReference type="Proteomes" id="UP000057820">
    <property type="component" value="Chromosome 1"/>
</dbReference>
<evidence type="ECO:0000313" key="8">
    <source>
        <dbReference type="Proteomes" id="UP000057820"/>
    </source>
</evidence>
<evidence type="ECO:0000256" key="3">
    <source>
        <dbReference type="ARBA" id="ARBA00023002"/>
    </source>
</evidence>
<dbReference type="GO" id="GO:0000287">
    <property type="term" value="F:magnesium ion binding"/>
    <property type="evidence" value="ECO:0007669"/>
    <property type="project" value="UniProtKB-ARBA"/>
</dbReference>
<dbReference type="Pfam" id="PF02779">
    <property type="entry name" value="Transket_pyr"/>
    <property type="match status" value="1"/>
</dbReference>
<dbReference type="PANTHER" id="PTHR42980">
    <property type="entry name" value="2-OXOISOVALERATE DEHYDROGENASE SUBUNIT BETA-RELATED"/>
    <property type="match status" value="1"/>
</dbReference>
<evidence type="ECO:0000256" key="4">
    <source>
        <dbReference type="ARBA" id="ARBA00023052"/>
    </source>
</evidence>
<keyword evidence="7" id="KW-0670">Pyruvate</keyword>
<dbReference type="GO" id="GO:0007584">
    <property type="term" value="P:response to nutrient"/>
    <property type="evidence" value="ECO:0007669"/>
    <property type="project" value="TreeGrafter"/>
</dbReference>
<dbReference type="SUPFAM" id="SSF52922">
    <property type="entry name" value="TK C-terminal domain-like"/>
    <property type="match status" value="1"/>
</dbReference>
<dbReference type="PANTHER" id="PTHR42980:SF1">
    <property type="entry name" value="2-OXOISOVALERATE DEHYDROGENASE SUBUNIT BETA, MITOCHONDRIAL"/>
    <property type="match status" value="1"/>
</dbReference>
<keyword evidence="4" id="KW-0786">Thiamine pyrophosphate</keyword>
<dbReference type="RefSeq" id="WP_082668554.1">
    <property type="nucleotide sequence ID" value="NZ_CP031418.1"/>
</dbReference>